<evidence type="ECO:0000313" key="4">
    <source>
        <dbReference type="Proteomes" id="UP000198619"/>
    </source>
</evidence>
<dbReference type="Pfam" id="PF00534">
    <property type="entry name" value="Glycos_transf_1"/>
    <property type="match status" value="1"/>
</dbReference>
<name>A0A1I0VWP7_9CLOT</name>
<dbReference type="EMBL" id="FOKI01000003">
    <property type="protein sequence ID" value="SFA80762.1"/>
    <property type="molecule type" value="Genomic_DNA"/>
</dbReference>
<dbReference type="OrthoDB" id="9792269at2"/>
<feature type="domain" description="DUF1972" evidence="2">
    <location>
        <begin position="1"/>
        <end position="185"/>
    </location>
</feature>
<dbReference type="STRING" id="84698.SAMN04488528_100386"/>
<dbReference type="Gene3D" id="3.40.50.2000">
    <property type="entry name" value="Glycogen Phosphorylase B"/>
    <property type="match status" value="2"/>
</dbReference>
<reference evidence="3 4" key="1">
    <citation type="submission" date="2016-10" db="EMBL/GenBank/DDBJ databases">
        <authorList>
            <person name="de Groot N.N."/>
        </authorList>
    </citation>
    <scope>NUCLEOTIDE SEQUENCE [LARGE SCALE GENOMIC DNA]</scope>
    <source>
        <strain evidence="3 4">DSM 12271</strain>
    </source>
</reference>
<evidence type="ECO:0000259" key="2">
    <source>
        <dbReference type="Pfam" id="PF09314"/>
    </source>
</evidence>
<dbReference type="PANTHER" id="PTHR46401">
    <property type="entry name" value="GLYCOSYLTRANSFERASE WBBK-RELATED"/>
    <property type="match status" value="1"/>
</dbReference>
<feature type="domain" description="Glycosyl transferase family 1" evidence="1">
    <location>
        <begin position="206"/>
        <end position="361"/>
    </location>
</feature>
<dbReference type="RefSeq" id="WP_090038624.1">
    <property type="nucleotide sequence ID" value="NZ_FOKI01000003.1"/>
</dbReference>
<keyword evidence="4" id="KW-1185">Reference proteome</keyword>
<protein>
    <submittedName>
        <fullName evidence="3">Rhamnosyltransferase</fullName>
    </submittedName>
</protein>
<dbReference type="GO" id="GO:0016757">
    <property type="term" value="F:glycosyltransferase activity"/>
    <property type="evidence" value="ECO:0007669"/>
    <property type="project" value="InterPro"/>
</dbReference>
<dbReference type="InterPro" id="IPR001296">
    <property type="entry name" value="Glyco_trans_1"/>
</dbReference>
<accession>A0A1I0VWP7</accession>
<dbReference type="InterPro" id="IPR015393">
    <property type="entry name" value="DUF1972"/>
</dbReference>
<proteinExistence type="predicted"/>
<organism evidence="3 4">
    <name type="scientific">Clostridium frigidicarnis</name>
    <dbReference type="NCBI Taxonomy" id="84698"/>
    <lineage>
        <taxon>Bacteria</taxon>
        <taxon>Bacillati</taxon>
        <taxon>Bacillota</taxon>
        <taxon>Clostridia</taxon>
        <taxon>Eubacteriales</taxon>
        <taxon>Clostridiaceae</taxon>
        <taxon>Clostridium</taxon>
    </lineage>
</organism>
<keyword evidence="3" id="KW-0808">Transferase</keyword>
<dbReference type="Proteomes" id="UP000198619">
    <property type="component" value="Unassembled WGS sequence"/>
</dbReference>
<evidence type="ECO:0000313" key="3">
    <source>
        <dbReference type="EMBL" id="SFA80762.1"/>
    </source>
</evidence>
<gene>
    <name evidence="3" type="ORF">SAMN04488528_100386</name>
</gene>
<dbReference type="NCBIfam" id="NF046071">
    <property type="entry name" value="B1-4RhmsylTfaseCps2T"/>
    <property type="match status" value="1"/>
</dbReference>
<dbReference type="SUPFAM" id="SSF53756">
    <property type="entry name" value="UDP-Glycosyltransferase/glycogen phosphorylase"/>
    <property type="match status" value="1"/>
</dbReference>
<dbReference type="Pfam" id="PF09314">
    <property type="entry name" value="DUF1972"/>
    <property type="match status" value="1"/>
</dbReference>
<dbReference type="AlphaFoldDB" id="A0A1I0VWP7"/>
<sequence length="388" mass="45098">MKNIFIIGSKGIPANYGGFETFVHKLTEFKKSDDIKYHVSCLAEDDNEFEFNKARCFNVKTPNVGPAKAVYYDMKAIKKVYEYVKKNNVENPILYILACRVGPFLLCYKRKLEKLGVKVYINPDGHEWKRTKWNCLIRNYWKISEKLMIKKGDLIICDSKGIEDYIKTEYSSYNPKTTFIAYGAEVFDGKTSEKTEEKLSKWYNSHNLKTSEYYLIVGRFVPENNYELVIKEFMKSDSKKELVIITNVEKNKFYEGLLERTKFNEDKRIKFVGTMYDQEVLALIRQNAFAYFHGHEVGGTNPSLLEALGATKVNILLDVVFNKEVAMDGALYFSKKDGNLSNLINETEKISSEKILSLEKAAKDRINKFYSWDYIVERYESLFLNKGC</sequence>
<dbReference type="PANTHER" id="PTHR46401:SF8">
    <property type="entry name" value="BLL6006 PROTEIN"/>
    <property type="match status" value="1"/>
</dbReference>
<evidence type="ECO:0000259" key="1">
    <source>
        <dbReference type="Pfam" id="PF00534"/>
    </source>
</evidence>